<dbReference type="PANTHER" id="PTHR38340">
    <property type="entry name" value="S-LAYER PROTEIN"/>
    <property type="match status" value="1"/>
</dbReference>
<comment type="similarity">
    <text evidence="3">Belongs to the peptidase M10B family.</text>
</comment>
<sequence>MSTLPTYVNDQIAEQIGEGYYGADLRWNLDSTGPHAQAGVITYDLSALSPARAALARQAFGLYEAVLDIDFRPVAGAADIRFADRGNSANTRLLPDGDTITGAVINIAARWDGGGSTTGDYVFQTFLHEIGHALGLGHPGPYNETATYVTDTNDPDYGDNSNTFLNDSWQVSVMSYFSQSENTSIKADHAYLISPMVADWIALDAKYDLGGFTGNTTWGFNSTVPGTLYAHLARFANKTAFTIVDTGGNDTVDFSGYGADQRINLTAASYSDIGGLKGNMAISRGSLIENAVGGAGSDTLLGNAEANGLRGGAGNDDLQGGAGTDRLHGGIGSDRLAGGVGADELIGFAGRDVLIGGGGRDTFVFGATSESAGRTSDVIRPGGGAPAFEGAGAALGDLIDLSGIDANTVRPGEQSFVFGEPGRGHVWCVESGSRTVVYADTGGGSLPEFRLDILDGDVRAADYTVDDFIL</sequence>
<accession>A0A840SZ11</accession>
<dbReference type="InterPro" id="IPR013858">
    <property type="entry name" value="Peptidase_M10B_C"/>
</dbReference>
<evidence type="ECO:0000256" key="3">
    <source>
        <dbReference type="ARBA" id="ARBA00009490"/>
    </source>
</evidence>
<dbReference type="SUPFAM" id="SSF55486">
    <property type="entry name" value="Metalloproteases ('zincins'), catalytic domain"/>
    <property type="match status" value="1"/>
</dbReference>
<evidence type="ECO:0000313" key="7">
    <source>
        <dbReference type="EMBL" id="MBB5224443.1"/>
    </source>
</evidence>
<feature type="domain" description="Peptidase metallopeptidase" evidence="6">
    <location>
        <begin position="23"/>
        <end position="179"/>
    </location>
</feature>
<dbReference type="PANTHER" id="PTHR38340:SF1">
    <property type="entry name" value="S-LAYER PROTEIN"/>
    <property type="match status" value="1"/>
</dbReference>
<protein>
    <submittedName>
        <fullName evidence="7">Ca2+-binding RTX toxin-like protein</fullName>
    </submittedName>
</protein>
<dbReference type="InterPro" id="IPR006026">
    <property type="entry name" value="Peptidase_Metallo"/>
</dbReference>
<keyword evidence="4" id="KW-0964">Secreted</keyword>
<dbReference type="GO" id="GO:0006508">
    <property type="term" value="P:proteolysis"/>
    <property type="evidence" value="ECO:0007669"/>
    <property type="project" value="InterPro"/>
</dbReference>
<evidence type="ECO:0000313" key="8">
    <source>
        <dbReference type="Proteomes" id="UP000549457"/>
    </source>
</evidence>
<dbReference type="Proteomes" id="UP000549457">
    <property type="component" value="Unassembled WGS sequence"/>
</dbReference>
<dbReference type="GO" id="GO:0005509">
    <property type="term" value="F:calcium ion binding"/>
    <property type="evidence" value="ECO:0007669"/>
    <property type="project" value="InterPro"/>
</dbReference>
<dbReference type="RefSeq" id="WP_184155151.1">
    <property type="nucleotide sequence ID" value="NZ_JACHFM010000007.1"/>
</dbReference>
<dbReference type="GO" id="GO:0008270">
    <property type="term" value="F:zinc ion binding"/>
    <property type="evidence" value="ECO:0007669"/>
    <property type="project" value="InterPro"/>
</dbReference>
<dbReference type="InterPro" id="IPR024079">
    <property type="entry name" value="MetalloPept_cat_dom_sf"/>
</dbReference>
<gene>
    <name evidence="7" type="ORF">HNP73_004413</name>
</gene>
<dbReference type="InterPro" id="IPR034033">
    <property type="entry name" value="Serralysin-like"/>
</dbReference>
<dbReference type="Pfam" id="PF00353">
    <property type="entry name" value="HemolysinCabind"/>
    <property type="match status" value="2"/>
</dbReference>
<dbReference type="GO" id="GO:0005615">
    <property type="term" value="C:extracellular space"/>
    <property type="evidence" value="ECO:0007669"/>
    <property type="project" value="InterPro"/>
</dbReference>
<dbReference type="Pfam" id="PF10462">
    <property type="entry name" value="Peptidase_M66"/>
    <property type="match status" value="1"/>
</dbReference>
<dbReference type="InterPro" id="IPR001343">
    <property type="entry name" value="Hemolysn_Ca-bd"/>
</dbReference>
<reference evidence="7 8" key="1">
    <citation type="submission" date="2020-08" db="EMBL/GenBank/DDBJ databases">
        <title>Genomic Encyclopedia of Type Strains, Phase IV (KMG-IV): sequencing the most valuable type-strain genomes for metagenomic binning, comparative biology and taxonomic classification.</title>
        <authorList>
            <person name="Goeker M."/>
        </authorList>
    </citation>
    <scope>NUCLEOTIDE SEQUENCE [LARGE SCALE GENOMIC DNA]</scope>
    <source>
        <strain evidence="7 8">DSM 101730</strain>
    </source>
</reference>
<proteinExistence type="inferred from homology"/>
<keyword evidence="8" id="KW-1185">Reference proteome</keyword>
<dbReference type="InterPro" id="IPR011049">
    <property type="entry name" value="Serralysin-like_metalloprot_C"/>
</dbReference>
<dbReference type="PROSITE" id="PS00330">
    <property type="entry name" value="HEMOLYSIN_CALCIUM"/>
    <property type="match status" value="2"/>
</dbReference>
<dbReference type="SUPFAM" id="SSF51120">
    <property type="entry name" value="beta-Roll"/>
    <property type="match status" value="2"/>
</dbReference>
<dbReference type="Gene3D" id="2.150.10.10">
    <property type="entry name" value="Serralysin-like metalloprotease, C-terminal"/>
    <property type="match status" value="2"/>
</dbReference>
<comment type="caution">
    <text evidence="7">The sequence shown here is derived from an EMBL/GenBank/DDBJ whole genome shotgun (WGS) entry which is preliminary data.</text>
</comment>
<dbReference type="GO" id="GO:0008237">
    <property type="term" value="F:metallopeptidase activity"/>
    <property type="evidence" value="ECO:0007669"/>
    <property type="project" value="InterPro"/>
</dbReference>
<name>A0A840SZ11_9RHOB</name>
<dbReference type="EMBL" id="JACHFM010000007">
    <property type="protein sequence ID" value="MBB5224443.1"/>
    <property type="molecule type" value="Genomic_DNA"/>
</dbReference>
<dbReference type="InterPro" id="IPR050557">
    <property type="entry name" value="RTX_toxin/Mannuronan_C5-epim"/>
</dbReference>
<evidence type="ECO:0000256" key="1">
    <source>
        <dbReference type="ARBA" id="ARBA00001913"/>
    </source>
</evidence>
<dbReference type="Pfam" id="PF08548">
    <property type="entry name" value="Peptidase_M10_C"/>
    <property type="match status" value="1"/>
</dbReference>
<dbReference type="CDD" id="cd04277">
    <property type="entry name" value="ZnMc_serralysin_like"/>
    <property type="match status" value="1"/>
</dbReference>
<dbReference type="InterPro" id="IPR018511">
    <property type="entry name" value="Hemolysin-typ_Ca-bd_CS"/>
</dbReference>
<dbReference type="Gene3D" id="3.40.390.10">
    <property type="entry name" value="Collagenase (Catalytic Domain)"/>
    <property type="match status" value="1"/>
</dbReference>
<comment type="cofactor">
    <cofactor evidence="1">
        <name>Ca(2+)</name>
        <dbReference type="ChEBI" id="CHEBI:29108"/>
    </cofactor>
</comment>
<evidence type="ECO:0000256" key="5">
    <source>
        <dbReference type="ARBA" id="ARBA00022737"/>
    </source>
</evidence>
<evidence type="ECO:0000259" key="6">
    <source>
        <dbReference type="SMART" id="SM00235"/>
    </source>
</evidence>
<keyword evidence="5" id="KW-0677">Repeat</keyword>
<dbReference type="AlphaFoldDB" id="A0A840SZ11"/>
<dbReference type="SMART" id="SM00235">
    <property type="entry name" value="ZnMc"/>
    <property type="match status" value="1"/>
</dbReference>
<comment type="subcellular location">
    <subcellularLocation>
        <location evidence="2">Secreted</location>
    </subcellularLocation>
</comment>
<evidence type="ECO:0000256" key="2">
    <source>
        <dbReference type="ARBA" id="ARBA00004613"/>
    </source>
</evidence>
<dbReference type="PRINTS" id="PR00313">
    <property type="entry name" value="CABNDNGRPT"/>
</dbReference>
<evidence type="ECO:0000256" key="4">
    <source>
        <dbReference type="ARBA" id="ARBA00022525"/>
    </source>
</evidence>
<organism evidence="7 8">
    <name type="scientific">Amaricoccus macauensis</name>
    <dbReference type="NCBI Taxonomy" id="57001"/>
    <lineage>
        <taxon>Bacteria</taxon>
        <taxon>Pseudomonadati</taxon>
        <taxon>Pseudomonadota</taxon>
        <taxon>Alphaproteobacteria</taxon>
        <taxon>Rhodobacterales</taxon>
        <taxon>Paracoccaceae</taxon>
        <taxon>Amaricoccus</taxon>
    </lineage>
</organism>